<feature type="transmembrane region" description="Helical" evidence="7">
    <location>
        <begin position="763"/>
        <end position="785"/>
    </location>
</feature>
<comment type="subcellular location">
    <subcellularLocation>
        <location evidence="1">Cell membrane</location>
        <topology evidence="1">Multi-pass membrane protein</topology>
    </subcellularLocation>
</comment>
<reference evidence="9" key="1">
    <citation type="submission" date="2022-07" db="EMBL/GenBank/DDBJ databases">
        <title>Enhanced cultured diversity of the mouse gut microbiota enables custom-made synthetic communities.</title>
        <authorList>
            <person name="Afrizal A."/>
        </authorList>
    </citation>
    <scope>NUCLEOTIDE SEQUENCE</scope>
    <source>
        <strain evidence="9">DSM 29186</strain>
    </source>
</reference>
<feature type="transmembrane region" description="Helical" evidence="7">
    <location>
        <begin position="320"/>
        <end position="342"/>
    </location>
</feature>
<sequence length="841" mass="95161">MKFENNNKDIIKKITKRSLKANKIRNIFAVIAIVLTTFMISAIFTLAISYAKNYQIMNLRDQGTTATTFLANPTDKQIKEIENLDISKNIGQEINVGNVSKESLDNNKTNIFIKYLDKENWENQLTPCISGIKGNYPTKENEIMLSKLALEFLNKENSKIGDKIKISYDMNGKTVEKEFILSGYFTSYDYIKDSGYMFVSEKFVYNKNLSLEKNGQLLITLQKNKKAEAPNLLKSKVSLNENQKFEYNYDAEEDSNSIKVAAVIIGSIIGAFIVISGYLIIYNILYIAVTKNIQFYGLLKTIGTSPKQIKKIVKLEGLKLSIIGIPIGIILAVIVSYLIVPLALEGMASGTYYEKMMENKIYFEPIVFILSILFSLFTVLISCKKPSKIASSISPIEAMKYSGQKTKKEKKNRNSTKGGKLYKMAWYNVFRDKKRAILVFLSLFMGIMAFLGVNTFINSVSVENYANRYLNNDFELQAYYDDNSGIDNKVINEIEKIEGINSVETLKASMLQMDMNEKIIKPLLKAAYERHGEDESALQTYLDKVKKNPSEFSPWVVGVEDKTIERFNEENEEKIDLEAFKNGKLALIESFYYSKGKKLDFSGKKITLKNADKNKTMSFNTRMFFNDESGILSFNGSNVLGVPTIYVSSSALNKLDKNLNVDKIYIDVDDKYDSKVKSKLKTIASESRLVLESKTDKIESFNKSSLMMNVVGGGISIILIFIGLLNFINVMVTNVNVRLQELAIMESIGMTKKQIKNMLTIEGAYYASITTLLTCTLGMGMVYLIAQLTKNIADYAEFVFPGMELISLITLIFTVCLITPVMAYKYSSKKTVTERLREIEK</sequence>
<dbReference type="GO" id="GO:0022857">
    <property type="term" value="F:transmembrane transporter activity"/>
    <property type="evidence" value="ECO:0007669"/>
    <property type="project" value="TreeGrafter"/>
</dbReference>
<accession>A0A9X2MBM9</accession>
<comment type="similarity">
    <text evidence="6">Belongs to the ABC-4 integral membrane protein family.</text>
</comment>
<feature type="transmembrane region" description="Helical" evidence="7">
    <location>
        <begin position="706"/>
        <end position="728"/>
    </location>
</feature>
<comment type="caution">
    <text evidence="9">The sequence shown here is derived from an EMBL/GenBank/DDBJ whole genome shotgun (WGS) entry which is preliminary data.</text>
</comment>
<dbReference type="AlphaFoldDB" id="A0A9X2MBM9"/>
<keyword evidence="4 7" id="KW-1133">Transmembrane helix</keyword>
<feature type="transmembrane region" description="Helical" evidence="7">
    <location>
        <begin position="436"/>
        <end position="457"/>
    </location>
</feature>
<evidence type="ECO:0000259" key="8">
    <source>
        <dbReference type="Pfam" id="PF02687"/>
    </source>
</evidence>
<dbReference type="PANTHER" id="PTHR30572">
    <property type="entry name" value="MEMBRANE COMPONENT OF TRANSPORTER-RELATED"/>
    <property type="match status" value="1"/>
</dbReference>
<feature type="transmembrane region" description="Helical" evidence="7">
    <location>
        <begin position="27"/>
        <end position="51"/>
    </location>
</feature>
<dbReference type="InterPro" id="IPR050250">
    <property type="entry name" value="Macrolide_Exporter_MacB"/>
</dbReference>
<dbReference type="RefSeq" id="WP_074429683.1">
    <property type="nucleotide sequence ID" value="NZ_JANKBY010000123.1"/>
</dbReference>
<evidence type="ECO:0000256" key="4">
    <source>
        <dbReference type="ARBA" id="ARBA00022989"/>
    </source>
</evidence>
<dbReference type="Pfam" id="PF02687">
    <property type="entry name" value="FtsX"/>
    <property type="match status" value="2"/>
</dbReference>
<evidence type="ECO:0000256" key="2">
    <source>
        <dbReference type="ARBA" id="ARBA00022475"/>
    </source>
</evidence>
<proteinExistence type="inferred from homology"/>
<feature type="transmembrane region" description="Helical" evidence="7">
    <location>
        <begin position="362"/>
        <end position="383"/>
    </location>
</feature>
<keyword evidence="5 7" id="KW-0472">Membrane</keyword>
<dbReference type="PANTHER" id="PTHR30572:SF4">
    <property type="entry name" value="ABC TRANSPORTER PERMEASE YTRF"/>
    <property type="match status" value="1"/>
</dbReference>
<evidence type="ECO:0000313" key="10">
    <source>
        <dbReference type="Proteomes" id="UP001140817"/>
    </source>
</evidence>
<dbReference type="EMBL" id="JANKBY010000123">
    <property type="protein sequence ID" value="MCR1823256.1"/>
    <property type="molecule type" value="Genomic_DNA"/>
</dbReference>
<keyword evidence="10" id="KW-1185">Reference proteome</keyword>
<feature type="domain" description="ABC3 transporter permease C-terminal" evidence="8">
    <location>
        <begin position="715"/>
        <end position="831"/>
    </location>
</feature>
<organism evidence="9 10">
    <name type="scientific">Terrisporobacter muris</name>
    <dbReference type="NCBI Taxonomy" id="2963284"/>
    <lineage>
        <taxon>Bacteria</taxon>
        <taxon>Bacillati</taxon>
        <taxon>Bacillota</taxon>
        <taxon>Clostridia</taxon>
        <taxon>Peptostreptococcales</taxon>
        <taxon>Peptostreptococcaceae</taxon>
        <taxon>Terrisporobacter</taxon>
    </lineage>
</organism>
<dbReference type="Proteomes" id="UP001140817">
    <property type="component" value="Unassembled WGS sequence"/>
</dbReference>
<gene>
    <name evidence="9" type="ORF">NSA58_10700</name>
</gene>
<evidence type="ECO:0000256" key="5">
    <source>
        <dbReference type="ARBA" id="ARBA00023136"/>
    </source>
</evidence>
<protein>
    <submittedName>
        <fullName evidence="9">ABC transporter permease</fullName>
    </submittedName>
</protein>
<evidence type="ECO:0000313" key="9">
    <source>
        <dbReference type="EMBL" id="MCR1823256.1"/>
    </source>
</evidence>
<keyword evidence="3 7" id="KW-0812">Transmembrane</keyword>
<feature type="domain" description="ABC3 transporter permease C-terminal" evidence="8">
    <location>
        <begin position="268"/>
        <end position="395"/>
    </location>
</feature>
<evidence type="ECO:0000256" key="6">
    <source>
        <dbReference type="ARBA" id="ARBA00038076"/>
    </source>
</evidence>
<feature type="transmembrane region" description="Helical" evidence="7">
    <location>
        <begin position="805"/>
        <end position="827"/>
    </location>
</feature>
<evidence type="ECO:0000256" key="7">
    <source>
        <dbReference type="SAM" id="Phobius"/>
    </source>
</evidence>
<dbReference type="InterPro" id="IPR003838">
    <property type="entry name" value="ABC3_permease_C"/>
</dbReference>
<dbReference type="GO" id="GO:0005886">
    <property type="term" value="C:plasma membrane"/>
    <property type="evidence" value="ECO:0007669"/>
    <property type="project" value="UniProtKB-SubCell"/>
</dbReference>
<feature type="transmembrane region" description="Helical" evidence="7">
    <location>
        <begin position="260"/>
        <end position="285"/>
    </location>
</feature>
<keyword evidence="2" id="KW-1003">Cell membrane</keyword>
<evidence type="ECO:0000256" key="3">
    <source>
        <dbReference type="ARBA" id="ARBA00022692"/>
    </source>
</evidence>
<name>A0A9X2MBM9_9FIRM</name>
<evidence type="ECO:0000256" key="1">
    <source>
        <dbReference type="ARBA" id="ARBA00004651"/>
    </source>
</evidence>